<proteinExistence type="predicted"/>
<accession>A0A7S4CVS9</accession>
<organism evidence="2">
    <name type="scientific">Eutreptiella gymnastica</name>
    <dbReference type="NCBI Taxonomy" id="73025"/>
    <lineage>
        <taxon>Eukaryota</taxon>
        <taxon>Discoba</taxon>
        <taxon>Euglenozoa</taxon>
        <taxon>Euglenida</taxon>
        <taxon>Spirocuta</taxon>
        <taxon>Euglenophyceae</taxon>
        <taxon>Eutreptiales</taxon>
        <taxon>Eutreptiaceae</taxon>
        <taxon>Eutreptiella</taxon>
    </lineage>
</organism>
<evidence type="ECO:0000256" key="1">
    <source>
        <dbReference type="SAM" id="MobiDB-lite"/>
    </source>
</evidence>
<sequence length="110" mass="12114">MLLEMLQPIPNGEQDGQVESRVGSGAAALGHHEKPICAGHGQWHTPPSGAESKSSADQVPVLQARLQRGHDPLGHQHSYQQMDINHKKKTSQSLAHVRQLHKNQLIQKKT</sequence>
<name>A0A7S4CVS9_9EUGL</name>
<feature type="region of interest" description="Disordered" evidence="1">
    <location>
        <begin position="1"/>
        <end position="60"/>
    </location>
</feature>
<dbReference type="EMBL" id="HBJA01054065">
    <property type="protein sequence ID" value="CAE0808041.1"/>
    <property type="molecule type" value="Transcribed_RNA"/>
</dbReference>
<evidence type="ECO:0000313" key="2">
    <source>
        <dbReference type="EMBL" id="CAE0808041.1"/>
    </source>
</evidence>
<dbReference type="AlphaFoldDB" id="A0A7S4CVS9"/>
<gene>
    <name evidence="2" type="ORF">EGYM00163_LOCUS19170</name>
</gene>
<reference evidence="2" key="1">
    <citation type="submission" date="2021-01" db="EMBL/GenBank/DDBJ databases">
        <authorList>
            <person name="Corre E."/>
            <person name="Pelletier E."/>
            <person name="Niang G."/>
            <person name="Scheremetjew M."/>
            <person name="Finn R."/>
            <person name="Kale V."/>
            <person name="Holt S."/>
            <person name="Cochrane G."/>
            <person name="Meng A."/>
            <person name="Brown T."/>
            <person name="Cohen L."/>
        </authorList>
    </citation>
    <scope>NUCLEOTIDE SEQUENCE</scope>
    <source>
        <strain evidence="2">CCMP1594</strain>
    </source>
</reference>
<protein>
    <submittedName>
        <fullName evidence="2">Uncharacterized protein</fullName>
    </submittedName>
</protein>